<gene>
    <name evidence="3" type="ORF">HAQ05_03475</name>
</gene>
<dbReference type="Proteomes" id="UP000805841">
    <property type="component" value="Unassembled WGS sequence"/>
</dbReference>
<protein>
    <submittedName>
        <fullName evidence="3">Uncharacterized protein</fullName>
    </submittedName>
</protein>
<sequence length="66" mass="7627">MQREERDALELERLIAEARKLNAEARKLVAEERKYRRDAVFYPLFVGAAILTAIAAMARFLLHPLT</sequence>
<dbReference type="RefSeq" id="WP_190417398.1">
    <property type="nucleotide sequence ID" value="NZ_JAAOCA010000003.1"/>
</dbReference>
<keyword evidence="2" id="KW-0812">Transmembrane</keyword>
<keyword evidence="1" id="KW-0175">Coiled coil</keyword>
<evidence type="ECO:0000313" key="3">
    <source>
        <dbReference type="EMBL" id="MBD1597775.1"/>
    </source>
</evidence>
<keyword evidence="2" id="KW-0472">Membrane</keyword>
<proteinExistence type="predicted"/>
<keyword evidence="2" id="KW-1133">Transmembrane helix</keyword>
<reference evidence="3 4" key="1">
    <citation type="journal article" date="2020" name="Insects">
        <title>Bacteria Belonging to Pseudomonas typographi sp. nov. from the Bark Beetle Ips typographus Have Genomic Potential to Aid in the Host Ecology.</title>
        <authorList>
            <person name="Peral-Aranega E."/>
            <person name="Saati-Santamaria Z."/>
            <person name="Kolarik M."/>
            <person name="Rivas R."/>
            <person name="Garcia-Fraile P."/>
        </authorList>
    </citation>
    <scope>NUCLEOTIDE SEQUENCE [LARGE SCALE GENOMIC DNA]</scope>
    <source>
        <strain evidence="3 4">CA3A</strain>
    </source>
</reference>
<evidence type="ECO:0000256" key="1">
    <source>
        <dbReference type="SAM" id="Coils"/>
    </source>
</evidence>
<comment type="caution">
    <text evidence="3">The sequence shown here is derived from an EMBL/GenBank/DDBJ whole genome shotgun (WGS) entry which is preliminary data.</text>
</comment>
<evidence type="ECO:0000313" key="4">
    <source>
        <dbReference type="Proteomes" id="UP000805841"/>
    </source>
</evidence>
<keyword evidence="4" id="KW-1185">Reference proteome</keyword>
<name>A0ABR7YX82_9PSED</name>
<organism evidence="3 4">
    <name type="scientific">Pseudomonas typographi</name>
    <dbReference type="NCBI Taxonomy" id="2715964"/>
    <lineage>
        <taxon>Bacteria</taxon>
        <taxon>Pseudomonadati</taxon>
        <taxon>Pseudomonadota</taxon>
        <taxon>Gammaproteobacteria</taxon>
        <taxon>Pseudomonadales</taxon>
        <taxon>Pseudomonadaceae</taxon>
        <taxon>Pseudomonas</taxon>
    </lineage>
</organism>
<accession>A0ABR7YX82</accession>
<dbReference type="EMBL" id="JAAOCA010000003">
    <property type="protein sequence ID" value="MBD1597775.1"/>
    <property type="molecule type" value="Genomic_DNA"/>
</dbReference>
<feature type="transmembrane region" description="Helical" evidence="2">
    <location>
        <begin position="40"/>
        <end position="62"/>
    </location>
</feature>
<evidence type="ECO:0000256" key="2">
    <source>
        <dbReference type="SAM" id="Phobius"/>
    </source>
</evidence>
<feature type="coiled-coil region" evidence="1">
    <location>
        <begin position="1"/>
        <end position="38"/>
    </location>
</feature>